<evidence type="ECO:0000313" key="3">
    <source>
        <dbReference type="EMBL" id="SHG26380.1"/>
    </source>
</evidence>
<feature type="domain" description="PepSY" evidence="2">
    <location>
        <begin position="9"/>
        <end position="79"/>
    </location>
</feature>
<dbReference type="AlphaFoldDB" id="A0A1M5IEP1"/>
<feature type="chain" id="PRO_5009911078" evidence="1">
    <location>
        <begin position="23"/>
        <end position="84"/>
    </location>
</feature>
<accession>A0A1M5IEP1</accession>
<dbReference type="InterPro" id="IPR025711">
    <property type="entry name" value="PepSY"/>
</dbReference>
<feature type="signal peptide" evidence="1">
    <location>
        <begin position="1"/>
        <end position="22"/>
    </location>
</feature>
<gene>
    <name evidence="3" type="ORF">SAMN05444169_1496</name>
</gene>
<evidence type="ECO:0000256" key="1">
    <source>
        <dbReference type="SAM" id="SignalP"/>
    </source>
</evidence>
<name>A0A1M5IEP1_9BRAD</name>
<reference evidence="3 4" key="1">
    <citation type="submission" date="2016-11" db="EMBL/GenBank/DDBJ databases">
        <authorList>
            <person name="Jaros S."/>
            <person name="Januszkiewicz K."/>
            <person name="Wedrychowicz H."/>
        </authorList>
    </citation>
    <scope>NUCLEOTIDE SEQUENCE [LARGE SCALE GENOMIC DNA]</scope>
    <source>
        <strain evidence="3 4">GAS242</strain>
    </source>
</reference>
<organism evidence="3 4">
    <name type="scientific">Bradyrhizobium erythrophlei</name>
    <dbReference type="NCBI Taxonomy" id="1437360"/>
    <lineage>
        <taxon>Bacteria</taxon>
        <taxon>Pseudomonadati</taxon>
        <taxon>Pseudomonadota</taxon>
        <taxon>Alphaproteobacteria</taxon>
        <taxon>Hyphomicrobiales</taxon>
        <taxon>Nitrobacteraceae</taxon>
        <taxon>Bradyrhizobium</taxon>
    </lineage>
</organism>
<proteinExistence type="predicted"/>
<dbReference type="Pfam" id="PF13670">
    <property type="entry name" value="PepSY_2"/>
    <property type="match status" value="1"/>
</dbReference>
<sequence>MRKYILPVAAAVALGMATPAMAYDTGGLMSMQAAIDVAADLGLVSVSHTNFLGDEWEIEGRDTQGRYMEVYVDAATGDVRGVNR</sequence>
<evidence type="ECO:0000313" key="4">
    <source>
        <dbReference type="Proteomes" id="UP000190675"/>
    </source>
</evidence>
<dbReference type="EMBL" id="LT670818">
    <property type="protein sequence ID" value="SHG26380.1"/>
    <property type="molecule type" value="Genomic_DNA"/>
</dbReference>
<protein>
    <submittedName>
        <fullName evidence="3">Peptidase propeptide and YPEB domain-containing protein</fullName>
    </submittedName>
</protein>
<dbReference type="Proteomes" id="UP000190675">
    <property type="component" value="Chromosome I"/>
</dbReference>
<dbReference type="RefSeq" id="WP_079565408.1">
    <property type="nucleotide sequence ID" value="NZ_LT670818.1"/>
</dbReference>
<dbReference type="OrthoDB" id="8450175at2"/>
<evidence type="ECO:0000259" key="2">
    <source>
        <dbReference type="Pfam" id="PF13670"/>
    </source>
</evidence>
<keyword evidence="1" id="KW-0732">Signal</keyword>